<reference evidence="2" key="1">
    <citation type="submission" date="2021-01" db="EMBL/GenBank/DDBJ databases">
        <authorList>
            <person name="Corre E."/>
            <person name="Pelletier E."/>
            <person name="Niang G."/>
            <person name="Scheremetjew M."/>
            <person name="Finn R."/>
            <person name="Kale V."/>
            <person name="Holt S."/>
            <person name="Cochrane G."/>
            <person name="Meng A."/>
            <person name="Brown T."/>
            <person name="Cohen L."/>
        </authorList>
    </citation>
    <scope>NUCLEOTIDE SEQUENCE</scope>
    <source>
        <strain evidence="2">PLY182g</strain>
    </source>
</reference>
<evidence type="ECO:0000313" key="2">
    <source>
        <dbReference type="EMBL" id="CAD8603787.1"/>
    </source>
</evidence>
<accession>A0A7S0PYQ2</accession>
<dbReference type="InterPro" id="IPR009080">
    <property type="entry name" value="tRNAsynth_Ia_anticodon-bd"/>
</dbReference>
<dbReference type="GO" id="GO:0005524">
    <property type="term" value="F:ATP binding"/>
    <property type="evidence" value="ECO:0007669"/>
    <property type="project" value="InterPro"/>
</dbReference>
<name>A0A7S0PYQ2_9EUKA</name>
<dbReference type="EMBL" id="HBEY01014732">
    <property type="protein sequence ID" value="CAD8603787.1"/>
    <property type="molecule type" value="Transcribed_RNA"/>
</dbReference>
<dbReference type="InterPro" id="IPR056411">
    <property type="entry name" value="CysS_C"/>
</dbReference>
<protein>
    <recommendedName>
        <fullName evidence="1">Cysteinyl-tRNA ligase anticodon binding domain-containing protein</fullName>
    </recommendedName>
</protein>
<dbReference type="AlphaFoldDB" id="A0A7S0PYQ2"/>
<sequence>MLKRKASELLAIPTTDEIRALLAQRAEARASKDWQTADNIKEDLRNRGVQVHEERGAWGGTFRTRDGRCGSFSTDSAGALTMDVSLGTEVIISELERRHTARKDRDWNTADNIKNYLKANGVLVLDKEGIWKTNDGREGLFGDAALANPSMLTAPQSGIPPTMLLPVSHTITGIGGLQSMGQFASIGQTVAPIGGRAAEINRVLAVREQARKQKDWTTADSIKSQLRADGVDVDDRKGEWTTADGYSGRSDGTGTFAKLAEPSTGSPMVMLGQSNCTPMFAAQTTPSLGEEKLPAVVERDWALLRAFKQSSNPGSVLQMLRSQGYLNEETSTWTEQRVQEQHAFLCQSIRTAACMVGTVDPMGKMRELVGLCM</sequence>
<dbReference type="SUPFAM" id="SSF47323">
    <property type="entry name" value="Anticodon-binding domain of a subclass of class I aminoacyl-tRNA synthetases"/>
    <property type="match status" value="3"/>
</dbReference>
<proteinExistence type="predicted"/>
<dbReference type="Pfam" id="PF23493">
    <property type="entry name" value="CysS_C"/>
    <property type="match status" value="2"/>
</dbReference>
<dbReference type="GO" id="GO:0004812">
    <property type="term" value="F:aminoacyl-tRNA ligase activity"/>
    <property type="evidence" value="ECO:0007669"/>
    <property type="project" value="InterPro"/>
</dbReference>
<dbReference type="Gene3D" id="1.20.120.1910">
    <property type="entry name" value="Cysteine-tRNA ligase, C-terminal anti-codon recognition domain"/>
    <property type="match status" value="3"/>
</dbReference>
<dbReference type="GO" id="GO:0006418">
    <property type="term" value="P:tRNA aminoacylation for protein translation"/>
    <property type="evidence" value="ECO:0007669"/>
    <property type="project" value="InterPro"/>
</dbReference>
<evidence type="ECO:0000259" key="1">
    <source>
        <dbReference type="Pfam" id="PF23493"/>
    </source>
</evidence>
<organism evidence="2">
    <name type="scientific">Coccolithus braarudii</name>
    <dbReference type="NCBI Taxonomy" id="221442"/>
    <lineage>
        <taxon>Eukaryota</taxon>
        <taxon>Haptista</taxon>
        <taxon>Haptophyta</taxon>
        <taxon>Prymnesiophyceae</taxon>
        <taxon>Coccolithales</taxon>
        <taxon>Coccolithaceae</taxon>
        <taxon>Coccolithus</taxon>
    </lineage>
</organism>
<feature type="domain" description="Cysteinyl-tRNA ligase anticodon binding" evidence="1">
    <location>
        <begin position="197"/>
        <end position="239"/>
    </location>
</feature>
<feature type="domain" description="Cysteinyl-tRNA ligase anticodon binding" evidence="1">
    <location>
        <begin position="15"/>
        <end position="56"/>
    </location>
</feature>
<gene>
    <name evidence="2" type="ORF">CPEL01642_LOCUS7122</name>
</gene>